<feature type="domain" description="Cadherin" evidence="3">
    <location>
        <begin position="544"/>
        <end position="663"/>
    </location>
</feature>
<feature type="chain" id="PRO_5025064650" description="PKD domain-containing protein" evidence="1">
    <location>
        <begin position="25"/>
        <end position="961"/>
    </location>
</feature>
<dbReference type="InterPro" id="IPR002126">
    <property type="entry name" value="Cadherin-like_dom"/>
</dbReference>
<dbReference type="InterPro" id="IPR035986">
    <property type="entry name" value="PKD_dom_sf"/>
</dbReference>
<dbReference type="SUPFAM" id="SSF49299">
    <property type="entry name" value="PKD domain"/>
    <property type="match status" value="2"/>
</dbReference>
<dbReference type="CDD" id="cd00146">
    <property type="entry name" value="PKD"/>
    <property type="match status" value="1"/>
</dbReference>
<feature type="domain" description="PKD" evidence="2">
    <location>
        <begin position="747"/>
        <end position="816"/>
    </location>
</feature>
<dbReference type="Pfam" id="PF18911">
    <property type="entry name" value="PKD_4"/>
    <property type="match status" value="1"/>
</dbReference>
<name>A0A660L9U6_9ACTN</name>
<proteinExistence type="predicted"/>
<dbReference type="PROSITE" id="PS50093">
    <property type="entry name" value="PKD"/>
    <property type="match status" value="1"/>
</dbReference>
<comment type="caution">
    <text evidence="4">The sequence shown here is derived from an EMBL/GenBank/DDBJ whole genome shotgun (WGS) entry which is preliminary data.</text>
</comment>
<dbReference type="GO" id="GO:0005975">
    <property type="term" value="P:carbohydrate metabolic process"/>
    <property type="evidence" value="ECO:0007669"/>
    <property type="project" value="UniProtKB-ARBA"/>
</dbReference>
<evidence type="ECO:0000313" key="5">
    <source>
        <dbReference type="Proteomes" id="UP000278962"/>
    </source>
</evidence>
<dbReference type="GO" id="GO:0016020">
    <property type="term" value="C:membrane"/>
    <property type="evidence" value="ECO:0007669"/>
    <property type="project" value="InterPro"/>
</dbReference>
<dbReference type="AlphaFoldDB" id="A0A660L9U6"/>
<evidence type="ECO:0000259" key="3">
    <source>
        <dbReference type="PROSITE" id="PS50268"/>
    </source>
</evidence>
<keyword evidence="5" id="KW-1185">Reference proteome</keyword>
<evidence type="ECO:0008006" key="6">
    <source>
        <dbReference type="Google" id="ProtNLM"/>
    </source>
</evidence>
<sequence length="961" mass="96718">MLRRFCAFAALLASLLLAPSAAHAAVTHAASANATATGTASASLTVPAGANRFLLVGVSTVESATVTSVTYGAQVLTREVQSAKDSSRAEVWTLKAPNPGTANVTVTVSGGAPVVIGASTFTGVDQTLPIISSASADQNNSANSASLVLSGTVADDGMFGVISINDAPNITAIDSTASVDTVAAVKRWSGAQGTVLGAGATRGGNTGQNMALNTGINWFWNRIDPSHLMPFSNILVGLRQATAAPATAPVLNAPTASSIAHDRVTLGATMVDTGGDPVTARGFVMCQCANPEVGAPGTSTITAPLSQELGVFTYGLVGLLPSTQYTFRGFARNSQGTGYTAPATFTTAPQPNRAPTANAGGPYTIDESSPLTLDGSGTDADGDALSFQWDVDGDGTYDVSGATPTVTVAQLRALGLADGPRTVTAHLRVSDGAVATVADATVTVRNVAPAAAFTAPATVVEGGSATVALTSPTDPGDSTFTYSFDFGGDGTWDVADSATASAAVPAALLVDGPASLTVRGRITDKDGGATVYTTTIAITNAAPTAKLTGVTVVEGSPATVRFSDQDDVSAVDKAAGFTYEYDVDGDGTFEVKNTVPSVTVATTDGPSTREIRGALIDKDGGRSTYTATITVENAAPTATLTGDTVDEGASATVTFSDAHDPSTADVAAGFTYEFDLDGDGVFEVKGTDPKATLKTTDGPATLRVKGAIVDRDGGRNAYTTEVVVRNVAPTLALSGSGSVTAGQPYALTLTAADAGGDALTGTISWGDGTTDAYAPAATHVYGTTGAYTVSVTVRDKDGAEVTATHAVTVTATPAAPAPTPAPSTGVRGVGVTNLQLTRLRIAGSRCVSGSGLRAVTAAARTLKVQFRVSAGTPVTFTLKRWGKPGASKCPPSTGVAQQGGNKIPGTYSPFSRRAVTAKAGLNTVTLATRTGKGKALKPGTYLLTVTAGDVTARTKVWVLAR</sequence>
<accession>A0A660L9U6</accession>
<gene>
    <name evidence="4" type="ORF">C8N24_0425</name>
</gene>
<dbReference type="InterPro" id="IPR013783">
    <property type="entry name" value="Ig-like_fold"/>
</dbReference>
<dbReference type="GO" id="GO:0007156">
    <property type="term" value="P:homophilic cell adhesion via plasma membrane adhesion molecules"/>
    <property type="evidence" value="ECO:0007669"/>
    <property type="project" value="InterPro"/>
</dbReference>
<evidence type="ECO:0000256" key="1">
    <source>
        <dbReference type="SAM" id="SignalP"/>
    </source>
</evidence>
<dbReference type="PROSITE" id="PS50268">
    <property type="entry name" value="CADHERIN_2"/>
    <property type="match status" value="1"/>
</dbReference>
<dbReference type="Proteomes" id="UP000278962">
    <property type="component" value="Unassembled WGS sequence"/>
</dbReference>
<dbReference type="EMBL" id="RBIL01000001">
    <property type="protein sequence ID" value="RKQ90613.1"/>
    <property type="molecule type" value="Genomic_DNA"/>
</dbReference>
<protein>
    <recommendedName>
        <fullName evidence="6">PKD domain-containing protein</fullName>
    </recommendedName>
</protein>
<dbReference type="GO" id="GO:0005509">
    <property type="term" value="F:calcium ion binding"/>
    <property type="evidence" value="ECO:0007669"/>
    <property type="project" value="InterPro"/>
</dbReference>
<organism evidence="4 5">
    <name type="scientific">Solirubrobacter pauli</name>
    <dbReference type="NCBI Taxonomy" id="166793"/>
    <lineage>
        <taxon>Bacteria</taxon>
        <taxon>Bacillati</taxon>
        <taxon>Actinomycetota</taxon>
        <taxon>Thermoleophilia</taxon>
        <taxon>Solirubrobacterales</taxon>
        <taxon>Solirubrobacteraceae</taxon>
        <taxon>Solirubrobacter</taxon>
    </lineage>
</organism>
<dbReference type="OrthoDB" id="9792152at2"/>
<reference evidence="4 5" key="1">
    <citation type="submission" date="2018-10" db="EMBL/GenBank/DDBJ databases">
        <title>Genomic Encyclopedia of Archaeal and Bacterial Type Strains, Phase II (KMG-II): from individual species to whole genera.</title>
        <authorList>
            <person name="Goeker M."/>
        </authorList>
    </citation>
    <scope>NUCLEOTIDE SEQUENCE [LARGE SCALE GENOMIC DNA]</scope>
    <source>
        <strain evidence="4 5">DSM 14954</strain>
    </source>
</reference>
<dbReference type="Gene3D" id="2.60.40.10">
    <property type="entry name" value="Immunoglobulins"/>
    <property type="match status" value="4"/>
</dbReference>
<dbReference type="InterPro" id="IPR000601">
    <property type="entry name" value="PKD_dom"/>
</dbReference>
<evidence type="ECO:0000259" key="2">
    <source>
        <dbReference type="PROSITE" id="PS50093"/>
    </source>
</evidence>
<evidence type="ECO:0000313" key="4">
    <source>
        <dbReference type="EMBL" id="RKQ90613.1"/>
    </source>
</evidence>
<keyword evidence="1" id="KW-0732">Signal</keyword>
<feature type="signal peptide" evidence="1">
    <location>
        <begin position="1"/>
        <end position="24"/>
    </location>
</feature>
<dbReference type="RefSeq" id="WP_121247507.1">
    <property type="nucleotide sequence ID" value="NZ_RBIL01000001.1"/>
</dbReference>
<dbReference type="InterPro" id="IPR022409">
    <property type="entry name" value="PKD/Chitinase_dom"/>
</dbReference>
<dbReference type="SMART" id="SM00089">
    <property type="entry name" value="PKD"/>
    <property type="match status" value="3"/>
</dbReference>